<reference evidence="1 2" key="1">
    <citation type="journal article" date="2013" name="BMC Genomics">
        <title>Reconstruction of the lipid metabolism for the microalga Monoraphidium neglectum from its genome sequence reveals characteristics suitable for biofuel production.</title>
        <authorList>
            <person name="Bogen C."/>
            <person name="Al-Dilaimi A."/>
            <person name="Albersmeier A."/>
            <person name="Wichmann J."/>
            <person name="Grundmann M."/>
            <person name="Rupp O."/>
            <person name="Lauersen K.J."/>
            <person name="Blifernez-Klassen O."/>
            <person name="Kalinowski J."/>
            <person name="Goesmann A."/>
            <person name="Mussgnug J.H."/>
            <person name="Kruse O."/>
        </authorList>
    </citation>
    <scope>NUCLEOTIDE SEQUENCE [LARGE SCALE GENOMIC DNA]</scope>
    <source>
        <strain evidence="1 2">SAG 48.87</strain>
    </source>
</reference>
<evidence type="ECO:0000313" key="1">
    <source>
        <dbReference type="EMBL" id="KIY93678.1"/>
    </source>
</evidence>
<name>A0A0D2KD37_9CHLO</name>
<organism evidence="1 2">
    <name type="scientific">Monoraphidium neglectum</name>
    <dbReference type="NCBI Taxonomy" id="145388"/>
    <lineage>
        <taxon>Eukaryota</taxon>
        <taxon>Viridiplantae</taxon>
        <taxon>Chlorophyta</taxon>
        <taxon>core chlorophytes</taxon>
        <taxon>Chlorophyceae</taxon>
        <taxon>CS clade</taxon>
        <taxon>Sphaeropleales</taxon>
        <taxon>Selenastraceae</taxon>
        <taxon>Monoraphidium</taxon>
    </lineage>
</organism>
<dbReference type="RefSeq" id="XP_013892698.1">
    <property type="nucleotide sequence ID" value="XM_014037244.1"/>
</dbReference>
<proteinExistence type="predicted"/>
<dbReference type="GeneID" id="25731830"/>
<dbReference type="KEGG" id="mng:MNEG_14283"/>
<dbReference type="EMBL" id="KK104597">
    <property type="protein sequence ID" value="KIY93678.1"/>
    <property type="molecule type" value="Genomic_DNA"/>
</dbReference>
<dbReference type="AlphaFoldDB" id="A0A0D2KD37"/>
<keyword evidence="2" id="KW-1185">Reference proteome</keyword>
<gene>
    <name evidence="1" type="ORF">MNEG_14283</name>
</gene>
<protein>
    <submittedName>
        <fullName evidence="1">Uncharacterized protein</fullName>
    </submittedName>
</protein>
<accession>A0A0D2KD37</accession>
<evidence type="ECO:0000313" key="2">
    <source>
        <dbReference type="Proteomes" id="UP000054498"/>
    </source>
</evidence>
<sequence length="175" mass="18744">MGKSAAQKSPALKLCIQAGAGKTVFDYLTNAGRKAPLNVKILNHNWTSYLATCSNKSLLVVPPGERETSPIKGLLGEPTSKNNCWPLTESRLIEIAETVDLNKERSKGVDVQRLKFFARFGGENGVVTSSSVAAARTAIKAGELPPGSSALATQQQMPPYPHDMCMPADTHAHTK</sequence>
<dbReference type="Proteomes" id="UP000054498">
    <property type="component" value="Unassembled WGS sequence"/>
</dbReference>